<evidence type="ECO:0000313" key="1">
    <source>
        <dbReference type="EMBL" id="PAU25741.1"/>
    </source>
</evidence>
<dbReference type="Proteomes" id="UP000218543">
    <property type="component" value="Unassembled WGS sequence"/>
</dbReference>
<protein>
    <submittedName>
        <fullName evidence="1">Uncharacterized protein</fullName>
    </submittedName>
</protein>
<evidence type="ECO:0000313" key="2">
    <source>
        <dbReference type="Proteomes" id="UP000218543"/>
    </source>
</evidence>
<name>A0A2A2CFG4_ECOLX</name>
<accession>A0A2A2CFG4</accession>
<comment type="caution">
    <text evidence="1">The sequence shown here is derived from an EMBL/GenBank/DDBJ whole genome shotgun (WGS) entry which is preliminary data.</text>
</comment>
<proteinExistence type="predicted"/>
<reference evidence="1 2" key="1">
    <citation type="submission" date="2016-12" db="EMBL/GenBank/DDBJ databases">
        <title>Real-Time Genomic Investigation Underlying the Public Health Response to a Shiga Toxin-Producing Escherichia Coli O26:H11 Outbreak in a Nursery.</title>
        <authorList>
            <person name="Ferdous M."/>
            <person name="Moran-Gilad J."/>
            <person name="Rossen J.W."/>
            <person name="Gdalevich M."/>
        </authorList>
    </citation>
    <scope>NUCLEOTIDE SEQUENCE [LARGE SCALE GENOMIC DNA]</scope>
    <source>
        <strain evidence="1 2">STEC 514-2</strain>
    </source>
</reference>
<dbReference type="AlphaFoldDB" id="A0A2A2CFG4"/>
<gene>
    <name evidence="1" type="ORF">BTQ06_04440</name>
</gene>
<organism evidence="1 2">
    <name type="scientific">Escherichia coli</name>
    <dbReference type="NCBI Taxonomy" id="562"/>
    <lineage>
        <taxon>Bacteria</taxon>
        <taxon>Pseudomonadati</taxon>
        <taxon>Pseudomonadota</taxon>
        <taxon>Gammaproteobacteria</taxon>
        <taxon>Enterobacterales</taxon>
        <taxon>Enterobacteriaceae</taxon>
        <taxon>Escherichia</taxon>
    </lineage>
</organism>
<dbReference type="EMBL" id="MRVZ01000012">
    <property type="protein sequence ID" value="PAU25741.1"/>
    <property type="molecule type" value="Genomic_DNA"/>
</dbReference>
<dbReference type="RefSeq" id="WP_095585947.1">
    <property type="nucleotide sequence ID" value="NZ_MRVZ01000012.1"/>
</dbReference>
<sequence length="165" mass="17375">MTMRIDTGGVHEEHVIVATDGPAVGKHAVLFDPTSTYAQSALISVRPGSSVLLVGYNIPDGAVFTVEGVSVGSRPSPTGYGCCRNGGVLGNTIVPGSAPDILFRSPVKLGGKTWQLTKDNDRLVIALPGEYLLVLNDTQYLGDVQVELIHVPGEQQLPFAYMAGV</sequence>